<reference evidence="3" key="1">
    <citation type="submission" date="2022-01" db="EMBL/GenBank/DDBJ databases">
        <authorList>
            <person name="King R."/>
        </authorList>
    </citation>
    <scope>NUCLEOTIDE SEQUENCE</scope>
</reference>
<dbReference type="GO" id="GO:0031012">
    <property type="term" value="C:extracellular matrix"/>
    <property type="evidence" value="ECO:0007669"/>
    <property type="project" value="TreeGrafter"/>
</dbReference>
<dbReference type="InterPro" id="IPR050328">
    <property type="entry name" value="Dev_Immune_Receptor"/>
</dbReference>
<dbReference type="Proteomes" id="UP001153737">
    <property type="component" value="Chromosome 2"/>
</dbReference>
<feature type="signal peptide" evidence="2">
    <location>
        <begin position="1"/>
        <end position="17"/>
    </location>
</feature>
<dbReference type="GO" id="GO:0005615">
    <property type="term" value="C:extracellular space"/>
    <property type="evidence" value="ECO:0007669"/>
    <property type="project" value="TreeGrafter"/>
</dbReference>
<dbReference type="InterPro" id="IPR001611">
    <property type="entry name" value="Leu-rich_rpt"/>
</dbReference>
<dbReference type="OrthoDB" id="6022531at2759"/>
<gene>
    <name evidence="3" type="ORF">PHAECO_LOCUS6660</name>
</gene>
<dbReference type="SUPFAM" id="SSF52058">
    <property type="entry name" value="L domain-like"/>
    <property type="match status" value="1"/>
</dbReference>
<protein>
    <submittedName>
        <fullName evidence="3">Uncharacterized protein</fullName>
    </submittedName>
</protein>
<evidence type="ECO:0000256" key="2">
    <source>
        <dbReference type="SAM" id="SignalP"/>
    </source>
</evidence>
<evidence type="ECO:0000256" key="1">
    <source>
        <dbReference type="ARBA" id="ARBA00022729"/>
    </source>
</evidence>
<dbReference type="AlphaFoldDB" id="A0A9N9SJ37"/>
<sequence>MFIYALIICLTTSLSTCQNYENQFCTYNSSHSLNQFSTPNYTDIICMNMILNDTMKLKLENQSKPLHIRSSIQLINITGNITTKTLVLFPFVNNVLIYRCRIDNIDADFKSLVHLHIAESIIPNISKEMFQENRYYLLSFGLHSNVGLKFGESPFELLDYLDDLIIYNQSLSSINDCFFNGLNHLKYLVLNKNDIKYLHENAFIGLNELREINMDNNPLEYFTTNIRHMHKLEKLSLLHTNIREFHVTQFFPLIKMRVLKIPFPAARDIEVSGLAIGFPNLRNIVVDSHDIDEDSDMFKLRNLRLAGLNVDRISKLPTEVSIFAGRLKYEFPSLESDVSKKFPFC</sequence>
<name>A0A9N9SJ37_PHACE</name>
<evidence type="ECO:0000313" key="3">
    <source>
        <dbReference type="EMBL" id="CAG9818989.1"/>
    </source>
</evidence>
<reference evidence="3" key="2">
    <citation type="submission" date="2022-10" db="EMBL/GenBank/DDBJ databases">
        <authorList>
            <consortium name="ENA_rothamsted_submissions"/>
            <consortium name="culmorum"/>
            <person name="King R."/>
        </authorList>
    </citation>
    <scope>NUCLEOTIDE SEQUENCE</scope>
</reference>
<dbReference type="Pfam" id="PF13855">
    <property type="entry name" value="LRR_8"/>
    <property type="match status" value="1"/>
</dbReference>
<dbReference type="PANTHER" id="PTHR24373">
    <property type="entry name" value="SLIT RELATED LEUCINE-RICH REPEAT NEURONAL PROTEIN"/>
    <property type="match status" value="1"/>
</dbReference>
<evidence type="ECO:0000313" key="4">
    <source>
        <dbReference type="Proteomes" id="UP001153737"/>
    </source>
</evidence>
<dbReference type="Gene3D" id="3.80.10.10">
    <property type="entry name" value="Ribonuclease Inhibitor"/>
    <property type="match status" value="1"/>
</dbReference>
<accession>A0A9N9SJ37</accession>
<keyword evidence="1 2" id="KW-0732">Signal</keyword>
<dbReference type="EMBL" id="OU896708">
    <property type="protein sequence ID" value="CAG9818989.1"/>
    <property type="molecule type" value="Genomic_DNA"/>
</dbReference>
<feature type="chain" id="PRO_5040460550" evidence="2">
    <location>
        <begin position="18"/>
        <end position="345"/>
    </location>
</feature>
<dbReference type="InterPro" id="IPR032675">
    <property type="entry name" value="LRR_dom_sf"/>
</dbReference>
<dbReference type="PANTHER" id="PTHR24373:SF370">
    <property type="entry name" value="FISH-LIPS, ISOFORM E"/>
    <property type="match status" value="1"/>
</dbReference>
<keyword evidence="4" id="KW-1185">Reference proteome</keyword>
<proteinExistence type="predicted"/>
<organism evidence="3 4">
    <name type="scientific">Phaedon cochleariae</name>
    <name type="common">Mustard beetle</name>
    <dbReference type="NCBI Taxonomy" id="80249"/>
    <lineage>
        <taxon>Eukaryota</taxon>
        <taxon>Metazoa</taxon>
        <taxon>Ecdysozoa</taxon>
        <taxon>Arthropoda</taxon>
        <taxon>Hexapoda</taxon>
        <taxon>Insecta</taxon>
        <taxon>Pterygota</taxon>
        <taxon>Neoptera</taxon>
        <taxon>Endopterygota</taxon>
        <taxon>Coleoptera</taxon>
        <taxon>Polyphaga</taxon>
        <taxon>Cucujiformia</taxon>
        <taxon>Chrysomeloidea</taxon>
        <taxon>Chrysomelidae</taxon>
        <taxon>Chrysomelinae</taxon>
        <taxon>Chrysomelini</taxon>
        <taxon>Phaedon</taxon>
    </lineage>
</organism>